<evidence type="ECO:0000313" key="3">
    <source>
        <dbReference type="Proteomes" id="UP000030669"/>
    </source>
</evidence>
<keyword evidence="1" id="KW-0812">Transmembrane</keyword>
<accession>S7Q3C1</accession>
<feature type="transmembrane region" description="Helical" evidence="1">
    <location>
        <begin position="20"/>
        <end position="42"/>
    </location>
</feature>
<sequence length="291" mass="32830">MESVVTLPEESTTRYLASAFGSLYFCHFLSTIPLEVEVMWPTKWTWMKAMYMLATIRSLIQNRYSGLGYSIITILLAFSDIVDERVLGPNTITELFVDRNGIMQSVFMIYNGVMVVTIIEVILQMRLHAFFEYRRGIIALVSIAFAAELGGTLYLILSNTSGGMSNALGFTFLPTLVFDVFMLSLFLYKTVQHSKTRHGMGIPAYWGYGGRLVFILTRDTLWYYLCVIVTMAIGVGLNLSYIESGLTEPYTWMVIIPAILTDNMILNLRYAGMRGLTDSESVAVATDFHYS</sequence>
<feature type="transmembrane region" description="Helical" evidence="1">
    <location>
        <begin position="102"/>
        <end position="123"/>
    </location>
</feature>
<feature type="transmembrane region" description="Helical" evidence="1">
    <location>
        <begin position="63"/>
        <end position="82"/>
    </location>
</feature>
<dbReference type="HOGENOM" id="CLU_956605_0_0_1"/>
<feature type="transmembrane region" description="Helical" evidence="1">
    <location>
        <begin position="249"/>
        <end position="266"/>
    </location>
</feature>
<dbReference type="OrthoDB" id="3256800at2759"/>
<feature type="transmembrane region" description="Helical" evidence="1">
    <location>
        <begin position="135"/>
        <end position="156"/>
    </location>
</feature>
<protein>
    <recommendedName>
        <fullName evidence="4">Chitin synthase export chaperone</fullName>
    </recommendedName>
</protein>
<dbReference type="Proteomes" id="UP000030669">
    <property type="component" value="Unassembled WGS sequence"/>
</dbReference>
<gene>
    <name evidence="2" type="ORF">GLOTRDRAFT_121927</name>
</gene>
<feature type="transmembrane region" description="Helical" evidence="1">
    <location>
        <begin position="221"/>
        <end position="243"/>
    </location>
</feature>
<dbReference type="GeneID" id="19300797"/>
<keyword evidence="1" id="KW-0472">Membrane</keyword>
<feature type="transmembrane region" description="Helical" evidence="1">
    <location>
        <begin position="168"/>
        <end position="188"/>
    </location>
</feature>
<keyword evidence="3" id="KW-1185">Reference proteome</keyword>
<dbReference type="EMBL" id="KB469304">
    <property type="protein sequence ID" value="EPQ54032.1"/>
    <property type="molecule type" value="Genomic_DNA"/>
</dbReference>
<dbReference type="RefSeq" id="XP_007867379.1">
    <property type="nucleotide sequence ID" value="XM_007869188.1"/>
</dbReference>
<proteinExistence type="predicted"/>
<reference evidence="2 3" key="1">
    <citation type="journal article" date="2012" name="Science">
        <title>The Paleozoic origin of enzymatic lignin decomposition reconstructed from 31 fungal genomes.</title>
        <authorList>
            <person name="Floudas D."/>
            <person name="Binder M."/>
            <person name="Riley R."/>
            <person name="Barry K."/>
            <person name="Blanchette R.A."/>
            <person name="Henrissat B."/>
            <person name="Martinez A.T."/>
            <person name="Otillar R."/>
            <person name="Spatafora J.W."/>
            <person name="Yadav J.S."/>
            <person name="Aerts A."/>
            <person name="Benoit I."/>
            <person name="Boyd A."/>
            <person name="Carlson A."/>
            <person name="Copeland A."/>
            <person name="Coutinho P.M."/>
            <person name="de Vries R.P."/>
            <person name="Ferreira P."/>
            <person name="Findley K."/>
            <person name="Foster B."/>
            <person name="Gaskell J."/>
            <person name="Glotzer D."/>
            <person name="Gorecki P."/>
            <person name="Heitman J."/>
            <person name="Hesse C."/>
            <person name="Hori C."/>
            <person name="Igarashi K."/>
            <person name="Jurgens J.A."/>
            <person name="Kallen N."/>
            <person name="Kersten P."/>
            <person name="Kohler A."/>
            <person name="Kuees U."/>
            <person name="Kumar T.K.A."/>
            <person name="Kuo A."/>
            <person name="LaButti K."/>
            <person name="Larrondo L.F."/>
            <person name="Lindquist E."/>
            <person name="Ling A."/>
            <person name="Lombard V."/>
            <person name="Lucas S."/>
            <person name="Lundell T."/>
            <person name="Martin R."/>
            <person name="McLaughlin D.J."/>
            <person name="Morgenstern I."/>
            <person name="Morin E."/>
            <person name="Murat C."/>
            <person name="Nagy L.G."/>
            <person name="Nolan M."/>
            <person name="Ohm R.A."/>
            <person name="Patyshakuliyeva A."/>
            <person name="Rokas A."/>
            <person name="Ruiz-Duenas F.J."/>
            <person name="Sabat G."/>
            <person name="Salamov A."/>
            <person name="Samejima M."/>
            <person name="Schmutz J."/>
            <person name="Slot J.C."/>
            <person name="St John F."/>
            <person name="Stenlid J."/>
            <person name="Sun H."/>
            <person name="Sun S."/>
            <person name="Syed K."/>
            <person name="Tsang A."/>
            <person name="Wiebenga A."/>
            <person name="Young D."/>
            <person name="Pisabarro A."/>
            <person name="Eastwood D.C."/>
            <person name="Martin F."/>
            <person name="Cullen D."/>
            <person name="Grigoriev I.V."/>
            <person name="Hibbett D.S."/>
        </authorList>
    </citation>
    <scope>NUCLEOTIDE SEQUENCE [LARGE SCALE GENOMIC DNA]</scope>
    <source>
        <strain evidence="2 3">ATCC 11539</strain>
    </source>
</reference>
<organism evidence="2 3">
    <name type="scientific">Gloeophyllum trabeum (strain ATCC 11539 / FP-39264 / Madison 617)</name>
    <name type="common">Brown rot fungus</name>
    <dbReference type="NCBI Taxonomy" id="670483"/>
    <lineage>
        <taxon>Eukaryota</taxon>
        <taxon>Fungi</taxon>
        <taxon>Dikarya</taxon>
        <taxon>Basidiomycota</taxon>
        <taxon>Agaricomycotina</taxon>
        <taxon>Agaricomycetes</taxon>
        <taxon>Gloeophyllales</taxon>
        <taxon>Gloeophyllaceae</taxon>
        <taxon>Gloeophyllum</taxon>
    </lineage>
</organism>
<keyword evidence="1" id="KW-1133">Transmembrane helix</keyword>
<evidence type="ECO:0000256" key="1">
    <source>
        <dbReference type="SAM" id="Phobius"/>
    </source>
</evidence>
<dbReference type="KEGG" id="gtr:GLOTRDRAFT_121927"/>
<dbReference type="AlphaFoldDB" id="S7Q3C1"/>
<name>S7Q3C1_GLOTA</name>
<evidence type="ECO:0000313" key="2">
    <source>
        <dbReference type="EMBL" id="EPQ54032.1"/>
    </source>
</evidence>
<evidence type="ECO:0008006" key="4">
    <source>
        <dbReference type="Google" id="ProtNLM"/>
    </source>
</evidence>